<proteinExistence type="predicted"/>
<dbReference type="PATRIC" id="fig|1300343.5.peg.1500"/>
<dbReference type="AlphaFoldDB" id="A0A0A2GWQ3"/>
<dbReference type="OrthoDB" id="1099259at2"/>
<evidence type="ECO:0000313" key="2">
    <source>
        <dbReference type="Proteomes" id="UP000030140"/>
    </source>
</evidence>
<dbReference type="Proteomes" id="UP000030140">
    <property type="component" value="Unassembled WGS sequence"/>
</dbReference>
<dbReference type="KEGG" id="ddo:I597_1492"/>
<accession>A0A0A2GWQ3</accession>
<gene>
    <name evidence="1" type="ORF">NV36_13055</name>
</gene>
<reference evidence="1 2" key="1">
    <citation type="submission" date="2014-10" db="EMBL/GenBank/DDBJ databases">
        <title>Draft genome sequence of the proteorhodopsin-containing marine bacterium Dokdonia donghaensis.</title>
        <authorList>
            <person name="Gomez-Consarnau L."/>
            <person name="Gonzalez J.M."/>
            <person name="Riedel T."/>
            <person name="Jaenicke S."/>
            <person name="Wagner-Doebler I."/>
            <person name="Fuhrman J.A."/>
        </authorList>
    </citation>
    <scope>NUCLEOTIDE SEQUENCE [LARGE SCALE GENOMIC DNA]</scope>
    <source>
        <strain evidence="1 2">DSW-1</strain>
    </source>
</reference>
<sequence length="76" mass="9167">MTVPKFLLGDNSDFSDHIFVIHTEFPRFIIDLTIDEIEWFEEFDRQDEDELASETENAIKEATEWYDAEMEKFEKE</sequence>
<dbReference type="EMBL" id="JSAQ01000001">
    <property type="protein sequence ID" value="KGO07672.1"/>
    <property type="molecule type" value="Genomic_DNA"/>
</dbReference>
<evidence type="ECO:0000313" key="1">
    <source>
        <dbReference type="EMBL" id="KGO07672.1"/>
    </source>
</evidence>
<name>A0A0A2GWQ3_9FLAO</name>
<keyword evidence="2" id="KW-1185">Reference proteome</keyword>
<dbReference type="RefSeq" id="WP_035327984.1">
    <property type="nucleotide sequence ID" value="NZ_CP015125.1"/>
</dbReference>
<protein>
    <submittedName>
        <fullName evidence="1">Uncharacterized protein</fullName>
    </submittedName>
</protein>
<organism evidence="1 2">
    <name type="scientific">Dokdonia donghaensis DSW-1</name>
    <dbReference type="NCBI Taxonomy" id="1300343"/>
    <lineage>
        <taxon>Bacteria</taxon>
        <taxon>Pseudomonadati</taxon>
        <taxon>Bacteroidota</taxon>
        <taxon>Flavobacteriia</taxon>
        <taxon>Flavobacteriales</taxon>
        <taxon>Flavobacteriaceae</taxon>
        <taxon>Dokdonia</taxon>
    </lineage>
</organism>
<comment type="caution">
    <text evidence="1">The sequence shown here is derived from an EMBL/GenBank/DDBJ whole genome shotgun (WGS) entry which is preliminary data.</text>
</comment>